<dbReference type="SUPFAM" id="SSF103088">
    <property type="entry name" value="OmpA-like"/>
    <property type="match status" value="1"/>
</dbReference>
<dbReference type="InterPro" id="IPR036737">
    <property type="entry name" value="OmpA-like_sf"/>
</dbReference>
<dbReference type="AlphaFoldDB" id="A0A5B8WAH6"/>
<dbReference type="InterPro" id="IPR011042">
    <property type="entry name" value="6-blade_b-propeller_TolB-like"/>
</dbReference>
<feature type="signal peptide" evidence="6">
    <location>
        <begin position="1"/>
        <end position="19"/>
    </location>
</feature>
<dbReference type="Pfam" id="PF07676">
    <property type="entry name" value="PD40"/>
    <property type="match status" value="3"/>
</dbReference>
<dbReference type="PANTHER" id="PTHR30329">
    <property type="entry name" value="STATOR ELEMENT OF FLAGELLAR MOTOR COMPLEX"/>
    <property type="match status" value="1"/>
</dbReference>
<dbReference type="InterPro" id="IPR011659">
    <property type="entry name" value="WD40"/>
</dbReference>
<feature type="repeat" description="TPR" evidence="4">
    <location>
        <begin position="65"/>
        <end position="98"/>
    </location>
</feature>
<dbReference type="InterPro" id="IPR011990">
    <property type="entry name" value="TPR-like_helical_dom_sf"/>
</dbReference>
<name>A0A5B8WAH6_9SPHI</name>
<keyword evidence="2 5" id="KW-0472">Membrane</keyword>
<dbReference type="GO" id="GO:0009279">
    <property type="term" value="C:cell outer membrane"/>
    <property type="evidence" value="ECO:0007669"/>
    <property type="project" value="UniProtKB-SubCell"/>
</dbReference>
<dbReference type="Gene3D" id="3.30.1330.60">
    <property type="entry name" value="OmpA-like domain"/>
    <property type="match status" value="1"/>
</dbReference>
<accession>A0A5B8WAH6</accession>
<keyword evidence="4" id="KW-0802">TPR repeat</keyword>
<dbReference type="InterPro" id="IPR050330">
    <property type="entry name" value="Bact_OuterMem_StrucFunc"/>
</dbReference>
<dbReference type="Proteomes" id="UP000321362">
    <property type="component" value="Chromosome"/>
</dbReference>
<dbReference type="PROSITE" id="PS50005">
    <property type="entry name" value="TPR"/>
    <property type="match status" value="1"/>
</dbReference>
<dbReference type="SUPFAM" id="SSF82171">
    <property type="entry name" value="DPP6 N-terminal domain-like"/>
    <property type="match status" value="1"/>
</dbReference>
<dbReference type="SMART" id="SM00028">
    <property type="entry name" value="TPR"/>
    <property type="match status" value="2"/>
</dbReference>
<evidence type="ECO:0000256" key="5">
    <source>
        <dbReference type="PROSITE-ProRule" id="PRU00473"/>
    </source>
</evidence>
<dbReference type="Gene3D" id="1.25.40.10">
    <property type="entry name" value="Tetratricopeptide repeat domain"/>
    <property type="match status" value="1"/>
</dbReference>
<dbReference type="InterPro" id="IPR006664">
    <property type="entry name" value="OMP_bac"/>
</dbReference>
<comment type="subcellular location">
    <subcellularLocation>
        <location evidence="1">Cell outer membrane</location>
    </subcellularLocation>
</comment>
<evidence type="ECO:0000256" key="1">
    <source>
        <dbReference type="ARBA" id="ARBA00004442"/>
    </source>
</evidence>
<proteinExistence type="predicted"/>
<dbReference type="EMBL" id="CP042437">
    <property type="protein sequence ID" value="QEC79925.1"/>
    <property type="molecule type" value="Genomic_DNA"/>
</dbReference>
<dbReference type="KEGG" id="mgk:FSB76_29680"/>
<evidence type="ECO:0000259" key="7">
    <source>
        <dbReference type="PROSITE" id="PS51123"/>
    </source>
</evidence>
<dbReference type="InterPro" id="IPR019734">
    <property type="entry name" value="TPR_rpt"/>
</dbReference>
<dbReference type="InterPro" id="IPR006665">
    <property type="entry name" value="OmpA-like"/>
</dbReference>
<dbReference type="Gene3D" id="2.120.10.30">
    <property type="entry name" value="TolB, C-terminal domain"/>
    <property type="match status" value="1"/>
</dbReference>
<evidence type="ECO:0000313" key="9">
    <source>
        <dbReference type="Proteomes" id="UP000321362"/>
    </source>
</evidence>
<organism evidence="8 9">
    <name type="scientific">Mucilaginibacter ginsenosidivorax</name>
    <dbReference type="NCBI Taxonomy" id="862126"/>
    <lineage>
        <taxon>Bacteria</taxon>
        <taxon>Pseudomonadati</taxon>
        <taxon>Bacteroidota</taxon>
        <taxon>Sphingobacteriia</taxon>
        <taxon>Sphingobacteriales</taxon>
        <taxon>Sphingobacteriaceae</taxon>
        <taxon>Mucilaginibacter</taxon>
    </lineage>
</organism>
<reference evidence="8 9" key="1">
    <citation type="journal article" date="2013" name="J. Microbiol.">
        <title>Mucilaginibacter ginsenosidivorax sp. nov., with ginsenoside converting activity isolated from sediment.</title>
        <authorList>
            <person name="Kim J.K."/>
            <person name="Choi T.E."/>
            <person name="Liu Q.M."/>
            <person name="Park H.Y."/>
            <person name="Yi T.H."/>
            <person name="Yoon M.H."/>
            <person name="Kim S.C."/>
            <person name="Im W.T."/>
        </authorList>
    </citation>
    <scope>NUCLEOTIDE SEQUENCE [LARGE SCALE GENOMIC DNA]</scope>
    <source>
        <strain evidence="8 9">KHI28</strain>
    </source>
</reference>
<dbReference type="OrthoDB" id="9809364at2"/>
<dbReference type="PROSITE" id="PS51123">
    <property type="entry name" value="OMPA_2"/>
    <property type="match status" value="1"/>
</dbReference>
<evidence type="ECO:0000256" key="2">
    <source>
        <dbReference type="ARBA" id="ARBA00023136"/>
    </source>
</evidence>
<dbReference type="PANTHER" id="PTHR30329:SF21">
    <property type="entry name" value="LIPOPROTEIN YIAD-RELATED"/>
    <property type="match status" value="1"/>
</dbReference>
<protein>
    <submittedName>
        <fullName evidence="8">OmpA family protein</fullName>
    </submittedName>
</protein>
<evidence type="ECO:0000256" key="3">
    <source>
        <dbReference type="ARBA" id="ARBA00023237"/>
    </source>
</evidence>
<keyword evidence="6" id="KW-0732">Signal</keyword>
<evidence type="ECO:0000256" key="6">
    <source>
        <dbReference type="SAM" id="SignalP"/>
    </source>
</evidence>
<feature type="domain" description="OmpA-like" evidence="7">
    <location>
        <begin position="519"/>
        <end position="633"/>
    </location>
</feature>
<keyword evidence="9" id="KW-1185">Reference proteome</keyword>
<evidence type="ECO:0000313" key="8">
    <source>
        <dbReference type="EMBL" id="QEC79925.1"/>
    </source>
</evidence>
<dbReference type="SUPFAM" id="SSF48452">
    <property type="entry name" value="TPR-like"/>
    <property type="match status" value="1"/>
</dbReference>
<sequence length="633" mass="71517">MRIITVFALFLFISATAWSQQRQYSTKNSEAIKYFAQAGQNLDEHYYDDAIENLQKAIAEDSKFVEAHAQLADVLKMRHLYKQAIEEYLKVIQLNPEFNRSIYLRIGETEIFEAKYPQAQQHLEKYLTYPDLTPQNNALAQKLIADTKFSIQALQHPVPFKPINMGANINTADDEYLPVATADESMLIFTRKINKNEDFYKSLKVNGKWDTATYLSNRINTDQYNEGAQSISQDGKYLFFTGCNRPDGRGRCDIYIAQKRGDDWGKPFDLSPPINTPGWESQPSISADGRTLYFVSNKKGGYGGYDIWKSSLTDKGWGEPENMGPNINTSYDEQSPFIHADDSTFYFCSNGWPGLGNKDLFVSRLGKDGKWQKPQNLGYPINTNGDENGLTLTAYGNYAFFASDNLNGFGGYDIYTFELPASLRPHIVTYVKGNVNDIKTHEPLEAAVEIIDLQNNTPVYQDYSSANEGDFLATITSGKNYGLNISKSGYLFYSDNFSLVGYKEQKPFHIKALLSPIEIGNKVILKNIFFDTNKFDLQSDSKAELLKLVEFLNVNPTVHIEISGHTDNVGAVQFNQTLSENRAKSVYQYLVTNGIPAARLVYKGYGETQPIAPNTTDENKAKNRRTEFMIIAK</sequence>
<dbReference type="CDD" id="cd07185">
    <property type="entry name" value="OmpA_C-like"/>
    <property type="match status" value="1"/>
</dbReference>
<feature type="chain" id="PRO_5022666818" evidence="6">
    <location>
        <begin position="20"/>
        <end position="633"/>
    </location>
</feature>
<dbReference type="Pfam" id="PF00691">
    <property type="entry name" value="OmpA"/>
    <property type="match status" value="1"/>
</dbReference>
<evidence type="ECO:0000256" key="4">
    <source>
        <dbReference type="PROSITE-ProRule" id="PRU00339"/>
    </source>
</evidence>
<gene>
    <name evidence="8" type="ORF">FSB76_29680</name>
</gene>
<keyword evidence="3" id="KW-0998">Cell outer membrane</keyword>
<dbReference type="RefSeq" id="WP_147059989.1">
    <property type="nucleotide sequence ID" value="NZ_CP042437.1"/>
</dbReference>
<dbReference type="PRINTS" id="PR01021">
    <property type="entry name" value="OMPADOMAIN"/>
</dbReference>